<dbReference type="Proteomes" id="UP001219934">
    <property type="component" value="Unassembled WGS sequence"/>
</dbReference>
<dbReference type="NCBIfam" id="TIGR01494">
    <property type="entry name" value="ATPase_P-type"/>
    <property type="match status" value="3"/>
</dbReference>
<feature type="compositionally biased region" description="Low complexity" evidence="24">
    <location>
        <begin position="1226"/>
        <end position="1245"/>
    </location>
</feature>
<evidence type="ECO:0000256" key="24">
    <source>
        <dbReference type="SAM" id="MobiDB-lite"/>
    </source>
</evidence>
<dbReference type="Gene3D" id="2.70.150.10">
    <property type="entry name" value="Calcium-transporting ATPase, cytoplasmic transduction domain A"/>
    <property type="match status" value="1"/>
</dbReference>
<dbReference type="PRINTS" id="PR00119">
    <property type="entry name" value="CATATPASE"/>
</dbReference>
<dbReference type="EC" id="7.2.2.10" evidence="23"/>
<comment type="similarity">
    <text evidence="1 23">Belongs to the cation transport ATPase (P-type) (TC 3.A.3) family. Type IIB subfamily.</text>
</comment>
<evidence type="ECO:0000259" key="25">
    <source>
        <dbReference type="SMART" id="SM00831"/>
    </source>
</evidence>
<comment type="subcellular location">
    <subcellularLocation>
        <location evidence="21">Cell projection</location>
        <location evidence="21">Cilium</location>
        <location evidence="21">Flagellum membrane</location>
        <topology evidence="21">Multi-pass membrane protein</topology>
    </subcellularLocation>
    <subcellularLocation>
        <location evidence="23">Membrane</location>
        <topology evidence="23">Multi-pass membrane protein</topology>
    </subcellularLocation>
</comment>
<dbReference type="InterPro" id="IPR044492">
    <property type="entry name" value="P_typ_ATPase_HD_dom"/>
</dbReference>
<dbReference type="Gene3D" id="1.20.1110.10">
    <property type="entry name" value="Calcium-transporting ATPase, transmembrane domain"/>
    <property type="match status" value="3"/>
</dbReference>
<dbReference type="FunFam" id="1.20.1110.10:FF:000001">
    <property type="entry name" value="Calcium-transporting ATPase"/>
    <property type="match status" value="1"/>
</dbReference>
<feature type="domain" description="Cation-transporting P-type ATPase N-terminal" evidence="25">
    <location>
        <begin position="45"/>
        <end position="121"/>
    </location>
</feature>
<keyword evidence="10 23" id="KW-0067">ATP-binding</keyword>
<accession>A0AAD6F8R9</accession>
<evidence type="ECO:0000256" key="9">
    <source>
        <dbReference type="ARBA" id="ARBA00022837"/>
    </source>
</evidence>
<feature type="transmembrane region" description="Helical" evidence="23">
    <location>
        <begin position="149"/>
        <end position="168"/>
    </location>
</feature>
<keyword evidence="4" id="KW-0597">Phosphoprotein</keyword>
<evidence type="ECO:0000256" key="15">
    <source>
        <dbReference type="ARBA" id="ARBA00022989"/>
    </source>
</evidence>
<evidence type="ECO:0000256" key="23">
    <source>
        <dbReference type="RuleBase" id="RU361146"/>
    </source>
</evidence>
<dbReference type="InterPro" id="IPR008250">
    <property type="entry name" value="ATPase_P-typ_transduc_dom_A_sf"/>
</dbReference>
<evidence type="ECO:0000256" key="10">
    <source>
        <dbReference type="ARBA" id="ARBA00022840"/>
    </source>
</evidence>
<dbReference type="GO" id="GO:0005388">
    <property type="term" value="F:P-type calcium transporter activity"/>
    <property type="evidence" value="ECO:0007669"/>
    <property type="project" value="UniProtKB-EC"/>
</dbReference>
<evidence type="ECO:0000313" key="26">
    <source>
        <dbReference type="EMBL" id="KAJ4924912.1"/>
    </source>
</evidence>
<comment type="caution">
    <text evidence="23">Lacks conserved residue(s) required for the propagation of feature annotation.</text>
</comment>
<dbReference type="Pfam" id="PF13246">
    <property type="entry name" value="Cation_ATPase"/>
    <property type="match status" value="1"/>
</dbReference>
<dbReference type="InterPro" id="IPR023299">
    <property type="entry name" value="ATPase_P-typ_cyto_dom_N"/>
</dbReference>
<dbReference type="PROSITE" id="PS00154">
    <property type="entry name" value="ATPASE_E1_E2"/>
    <property type="match status" value="1"/>
</dbReference>
<evidence type="ECO:0000256" key="3">
    <source>
        <dbReference type="ARBA" id="ARBA00022475"/>
    </source>
</evidence>
<feature type="transmembrane region" description="Helical" evidence="23">
    <location>
        <begin position="1040"/>
        <end position="1061"/>
    </location>
</feature>
<keyword evidence="15 23" id="KW-1133">Transmembrane helix</keyword>
<dbReference type="SUPFAM" id="SSF81665">
    <property type="entry name" value="Calcium ATPase, transmembrane domain M"/>
    <property type="match status" value="1"/>
</dbReference>
<comment type="function">
    <text evidence="23">Catalyzes the hydrolysis of ATP coupled with the transport of calcium.</text>
</comment>
<dbReference type="SUPFAM" id="SSF56784">
    <property type="entry name" value="HAD-like"/>
    <property type="match status" value="1"/>
</dbReference>
<dbReference type="NCBIfam" id="TIGR01517">
    <property type="entry name" value="ATPase-IIB_Ca"/>
    <property type="match status" value="1"/>
</dbReference>
<dbReference type="GO" id="GO:0016887">
    <property type="term" value="F:ATP hydrolysis activity"/>
    <property type="evidence" value="ECO:0007669"/>
    <property type="project" value="InterPro"/>
</dbReference>
<dbReference type="FunFam" id="3.40.1110.10:FF:000002">
    <property type="entry name" value="Calcium-transporting ATPase"/>
    <property type="match status" value="1"/>
</dbReference>
<evidence type="ECO:0000256" key="8">
    <source>
        <dbReference type="ARBA" id="ARBA00022741"/>
    </source>
</evidence>
<dbReference type="InterPro" id="IPR006408">
    <property type="entry name" value="P-type_ATPase_IIB"/>
</dbReference>
<keyword evidence="2 23" id="KW-0813">Transport</keyword>
<keyword evidence="12" id="KW-0282">Flagellum</keyword>
<evidence type="ECO:0000256" key="18">
    <source>
        <dbReference type="ARBA" id="ARBA00023136"/>
    </source>
</evidence>
<dbReference type="GO" id="GO:0005886">
    <property type="term" value="C:plasma membrane"/>
    <property type="evidence" value="ECO:0007669"/>
    <property type="project" value="UniProtKB-ARBA"/>
</dbReference>
<keyword evidence="18 23" id="KW-0472">Membrane</keyword>
<evidence type="ECO:0000256" key="19">
    <source>
        <dbReference type="ARBA" id="ARBA00023273"/>
    </source>
</evidence>
<dbReference type="GO" id="GO:0005516">
    <property type="term" value="F:calmodulin binding"/>
    <property type="evidence" value="ECO:0007669"/>
    <property type="project" value="UniProtKB-KW"/>
</dbReference>
<keyword evidence="9 23" id="KW-0106">Calcium</keyword>
<feature type="compositionally biased region" description="Basic and acidic residues" evidence="24">
    <location>
        <begin position="299"/>
        <end position="308"/>
    </location>
</feature>
<evidence type="ECO:0000256" key="13">
    <source>
        <dbReference type="ARBA" id="ARBA00022860"/>
    </source>
</evidence>
<evidence type="ECO:0000256" key="7">
    <source>
        <dbReference type="ARBA" id="ARBA00022723"/>
    </source>
</evidence>
<comment type="subunit">
    <text evidence="22">Interacts with PDZD11. Interacts with SLC35G1 and STIM1. Interacts with calmodulin.</text>
</comment>
<sequence length="1282" mass="141319">MANNSYSGVKNSMVEANHDGEFGCSLKDLRALMELRGAEAIGKIGESYEDVQGLCNRLKTSPIDGLSGQPGDIEKRKTVFGENLIPPKKPKTFLQLVWEALQDVTLIILEVAAIVSLGLSFYRPPDADRENCGRAAGGVEDETESEAGWIEGAAILLSVICVVLVTAFNDWSKEKQFRGLQSRIEQEQKFTVVRGGQVIQIPVAEIVVGDVAQIKYGDLLPSDGVLIQGNDLKIDESSLTGESDLVKKTLEKDPMLLSGTHVMEGSGKMLVTAIGVNSQTGIIFTLLGSAEDDEEEEEEKKKEKEEKKKQRKNKKQEGAAENRKKAKAQDGAAMEMQPLNSEEADAEERKKSNTSKKEKSVLQGKLTKLAVQIGKAGLVMSAITVIILVVLFVVDTFWIQNLPWVKDCTPIYIQFFVKFFIIGVTVLVVAVPEGLPLAVTISLAYSVKKMMKDNNLVRHLDACETMGNATAICSDKTGTLTMNRMTVVQAFIGEKHYKKVPEPDNIPSSILDILILGIAVNCAYTTKIMPPEKEGGLPRQVGNKTECSLLGFSNDLKRDYQTIRNEIPEEKLYKVYTFNSVRKSMSTVLKMADGSFRMFSKGASEILLKKCYKVMTANGESKVFRPRDRDDMVKKVIEPMASEGLRTICLAYRDFPVSEGEPDWDNENDILSGLTCLSVVGIEDPVRPEVPDAIKKCQRAGITVRMVTGDNINTARAIATKCGILLPGDDFICIEGKEFNRRIRNEKGEIEQERIDKIWPKLRVLARSSPTDKHTLVKGIIDSTVLEKRQVVAVTGDGTNDGPALKKADVGFAMGIAGTDVAKEASDIILTDDNFSSIVKAVMWGRNVYDSISKFLQFQLTVNVVAVIVAFTGACITQDSPLKAVQMLWVNLIMDTFASLALATEPPTEALLLRKPYGRNKPLISRTMMKNILGQGVFQLITIFTLLFAGEKIFDIDSGRNAPLHAGPSEHYTIVFNTFVLMQLFNEINARKIHGERNVFEGIFNNLIFCSIVFGTFIIQIVIVQFGGKPFSCVALSLDHWLWCTFLGFGSLLWGQVISSIPTSRLKFLKSAGHGTQKDEIPDEELDELDDNDEIDHAERELRRGQILWFRGLNRIQTQMDVVSAFQSGTSFQGALRRQASNSSQQQHDIRVVNAFRSSISLYDGQDKPDSRSSIHNFMNHPEFRIEDSEPHIPLIDDTDAEDDAPTKRNSSSPRNTTPTPPSPTPSHTTIAPTVIPTTPVSPSPNQNNNAVESGNHLLPEGPKSGTPSAPGSPLHSLETSL</sequence>
<evidence type="ECO:0000256" key="12">
    <source>
        <dbReference type="ARBA" id="ARBA00022846"/>
    </source>
</evidence>
<dbReference type="Pfam" id="PF00689">
    <property type="entry name" value="Cation_ATPase_C"/>
    <property type="match status" value="1"/>
</dbReference>
<comment type="caution">
    <text evidence="26">The sequence shown here is derived from an EMBL/GenBank/DDBJ whole genome shotgun (WGS) entry which is preliminary data.</text>
</comment>
<dbReference type="FunFam" id="1.20.1110.10:FF:000011">
    <property type="entry name" value="Calcium-transporting ATPase"/>
    <property type="match status" value="1"/>
</dbReference>
<name>A0AAD6F8R9_9TELE</name>
<evidence type="ECO:0000256" key="14">
    <source>
        <dbReference type="ARBA" id="ARBA00022967"/>
    </source>
</evidence>
<keyword evidence="3" id="KW-1003">Cell membrane</keyword>
<dbReference type="InterPro" id="IPR023214">
    <property type="entry name" value="HAD_sf"/>
</dbReference>
<dbReference type="Pfam" id="PF00122">
    <property type="entry name" value="E1-E2_ATPase"/>
    <property type="match status" value="1"/>
</dbReference>
<dbReference type="GO" id="GO:0051480">
    <property type="term" value="P:regulation of cytosolic calcium ion concentration"/>
    <property type="evidence" value="ECO:0007669"/>
    <property type="project" value="TreeGrafter"/>
</dbReference>
<dbReference type="SFLD" id="SFLDF00027">
    <property type="entry name" value="p-type_atpase"/>
    <property type="match status" value="1"/>
</dbReference>
<dbReference type="PANTHER" id="PTHR24093">
    <property type="entry name" value="CATION TRANSPORTING ATPASE"/>
    <property type="match status" value="1"/>
</dbReference>
<dbReference type="Pfam" id="PF12424">
    <property type="entry name" value="ATP_Ca_trans_C"/>
    <property type="match status" value="2"/>
</dbReference>
<dbReference type="FunFam" id="2.70.150.10:FF:000001">
    <property type="entry name" value="Calcium-transporting ATPase"/>
    <property type="match status" value="1"/>
</dbReference>
<feature type="transmembrane region" description="Helical" evidence="23">
    <location>
        <begin position="419"/>
        <end position="445"/>
    </location>
</feature>
<dbReference type="Pfam" id="PF00690">
    <property type="entry name" value="Cation_ATPase_N"/>
    <property type="match status" value="1"/>
</dbReference>
<dbReference type="PANTHER" id="PTHR24093:SF245">
    <property type="entry name" value="PLASMA MEMBRANE CALCIUM-TRANSPORTING ATPASE 1"/>
    <property type="match status" value="1"/>
</dbReference>
<keyword evidence="13" id="KW-0112">Calmodulin-binding</keyword>
<evidence type="ECO:0000256" key="5">
    <source>
        <dbReference type="ARBA" id="ARBA00022568"/>
    </source>
</evidence>
<dbReference type="GO" id="GO:0046872">
    <property type="term" value="F:metal ion binding"/>
    <property type="evidence" value="ECO:0007669"/>
    <property type="project" value="UniProtKB-KW"/>
</dbReference>
<dbReference type="InterPro" id="IPR006068">
    <property type="entry name" value="ATPase_P-typ_cation-transptr_C"/>
</dbReference>
<dbReference type="SUPFAM" id="SSF81653">
    <property type="entry name" value="Calcium ATPase, transduction domain A"/>
    <property type="match status" value="1"/>
</dbReference>
<feature type="transmembrane region" description="Helical" evidence="23">
    <location>
        <begin position="1007"/>
        <end position="1028"/>
    </location>
</feature>
<evidence type="ECO:0000256" key="16">
    <source>
        <dbReference type="ARBA" id="ARBA00023065"/>
    </source>
</evidence>
<evidence type="ECO:0000256" key="20">
    <source>
        <dbReference type="ARBA" id="ARBA00048694"/>
    </source>
</evidence>
<keyword evidence="27" id="KW-1185">Reference proteome</keyword>
<keyword evidence="8 23" id="KW-0547">Nucleotide-binding</keyword>
<evidence type="ECO:0000256" key="17">
    <source>
        <dbReference type="ARBA" id="ARBA00023069"/>
    </source>
</evidence>
<dbReference type="InterPro" id="IPR059000">
    <property type="entry name" value="ATPase_P-type_domA"/>
</dbReference>
<comment type="catalytic activity">
    <reaction evidence="20 23">
        <text>Ca(2+)(in) + ATP + H2O = Ca(2+)(out) + ADP + phosphate + H(+)</text>
        <dbReference type="Rhea" id="RHEA:18105"/>
        <dbReference type="ChEBI" id="CHEBI:15377"/>
        <dbReference type="ChEBI" id="CHEBI:15378"/>
        <dbReference type="ChEBI" id="CHEBI:29108"/>
        <dbReference type="ChEBI" id="CHEBI:30616"/>
        <dbReference type="ChEBI" id="CHEBI:43474"/>
        <dbReference type="ChEBI" id="CHEBI:456216"/>
        <dbReference type="EC" id="7.2.2.10"/>
    </reaction>
</comment>
<keyword evidence="6 23" id="KW-0812">Transmembrane</keyword>
<keyword evidence="5 23" id="KW-0109">Calcium transport</keyword>
<keyword evidence="16 23" id="KW-0406">Ion transport</keyword>
<evidence type="ECO:0000256" key="2">
    <source>
        <dbReference type="ARBA" id="ARBA00022448"/>
    </source>
</evidence>
<dbReference type="FunFam" id="3.40.50.1000:FF:000007">
    <property type="entry name" value="Calcium-transporting ATPase"/>
    <property type="match status" value="1"/>
</dbReference>
<organism evidence="26 27">
    <name type="scientific">Pogonophryne albipinna</name>
    <dbReference type="NCBI Taxonomy" id="1090488"/>
    <lineage>
        <taxon>Eukaryota</taxon>
        <taxon>Metazoa</taxon>
        <taxon>Chordata</taxon>
        <taxon>Craniata</taxon>
        <taxon>Vertebrata</taxon>
        <taxon>Euteleostomi</taxon>
        <taxon>Actinopterygii</taxon>
        <taxon>Neopterygii</taxon>
        <taxon>Teleostei</taxon>
        <taxon>Neoteleostei</taxon>
        <taxon>Acanthomorphata</taxon>
        <taxon>Eupercaria</taxon>
        <taxon>Perciformes</taxon>
        <taxon>Notothenioidei</taxon>
        <taxon>Pogonophryne</taxon>
    </lineage>
</organism>
<keyword evidence="14" id="KW-1278">Translocase</keyword>
<gene>
    <name evidence="26" type="ORF">JOQ06_003861</name>
</gene>
<keyword evidence="17" id="KW-0969">Cilium</keyword>
<dbReference type="EMBL" id="JAPTMU010000022">
    <property type="protein sequence ID" value="KAJ4924912.1"/>
    <property type="molecule type" value="Genomic_DNA"/>
</dbReference>
<dbReference type="SMART" id="SM00831">
    <property type="entry name" value="Cation_ATPase_N"/>
    <property type="match status" value="1"/>
</dbReference>
<feature type="transmembrane region" description="Helical" evidence="23">
    <location>
        <begin position="932"/>
        <end position="949"/>
    </location>
</feature>
<dbReference type="GO" id="GO:0030165">
    <property type="term" value="F:PDZ domain binding"/>
    <property type="evidence" value="ECO:0007669"/>
    <property type="project" value="TreeGrafter"/>
</dbReference>
<evidence type="ECO:0000256" key="11">
    <source>
        <dbReference type="ARBA" id="ARBA00022842"/>
    </source>
</evidence>
<dbReference type="GO" id="GO:0005524">
    <property type="term" value="F:ATP binding"/>
    <property type="evidence" value="ECO:0007669"/>
    <property type="project" value="UniProtKB-KW"/>
</dbReference>
<evidence type="ECO:0000256" key="1">
    <source>
        <dbReference type="ARBA" id="ARBA00006124"/>
    </source>
</evidence>
<dbReference type="Pfam" id="PF08282">
    <property type="entry name" value="Hydrolase_3"/>
    <property type="match status" value="1"/>
</dbReference>
<keyword evidence="19" id="KW-0966">Cell projection</keyword>
<dbReference type="InterPro" id="IPR023298">
    <property type="entry name" value="ATPase_P-typ_TM_dom_sf"/>
</dbReference>
<dbReference type="InterPro" id="IPR036412">
    <property type="entry name" value="HAD-like_sf"/>
</dbReference>
<dbReference type="SFLD" id="SFLDG00002">
    <property type="entry name" value="C1.7:_P-type_atpase_like"/>
    <property type="match status" value="1"/>
</dbReference>
<proteinExistence type="inferred from homology"/>
<evidence type="ECO:0000256" key="6">
    <source>
        <dbReference type="ARBA" id="ARBA00022692"/>
    </source>
</evidence>
<evidence type="ECO:0000256" key="4">
    <source>
        <dbReference type="ARBA" id="ARBA00022553"/>
    </source>
</evidence>
<dbReference type="Gene3D" id="3.40.50.1000">
    <property type="entry name" value="HAD superfamily/HAD-like"/>
    <property type="match status" value="1"/>
</dbReference>
<feature type="transmembrane region" description="Helical" evidence="23">
    <location>
        <begin position="855"/>
        <end position="876"/>
    </location>
</feature>
<dbReference type="InterPro" id="IPR001757">
    <property type="entry name" value="P_typ_ATPase"/>
</dbReference>
<feature type="transmembrane region" description="Helical" evidence="23">
    <location>
        <begin position="96"/>
        <end position="119"/>
    </location>
</feature>
<feature type="region of interest" description="Disordered" evidence="24">
    <location>
        <begin position="290"/>
        <end position="359"/>
    </location>
</feature>
<feature type="region of interest" description="Disordered" evidence="24">
    <location>
        <begin position="1183"/>
        <end position="1282"/>
    </location>
</feature>
<keyword evidence="11" id="KW-0460">Magnesium</keyword>
<evidence type="ECO:0000256" key="21">
    <source>
        <dbReference type="ARBA" id="ARBA00060429"/>
    </source>
</evidence>
<feature type="compositionally biased region" description="Basic and acidic residues" evidence="24">
    <location>
        <begin position="347"/>
        <end position="359"/>
    </location>
</feature>
<feature type="transmembrane region" description="Helical" evidence="23">
    <location>
        <begin position="378"/>
        <end position="399"/>
    </location>
</feature>
<dbReference type="SFLD" id="SFLDS00003">
    <property type="entry name" value="Haloacid_Dehalogenase"/>
    <property type="match status" value="1"/>
</dbReference>
<reference evidence="26" key="1">
    <citation type="submission" date="2022-11" db="EMBL/GenBank/DDBJ databases">
        <title>Chromosome-level genome of Pogonophryne albipinna.</title>
        <authorList>
            <person name="Jo E."/>
        </authorList>
    </citation>
    <scope>NUCLEOTIDE SEQUENCE</scope>
    <source>
        <strain evidence="26">SGF0006</strain>
        <tissue evidence="26">Muscle</tissue>
    </source>
</reference>
<dbReference type="InterPro" id="IPR022141">
    <property type="entry name" value="ATP_Ca_trans_C"/>
</dbReference>
<dbReference type="PRINTS" id="PR00121">
    <property type="entry name" value="NAKATPASE"/>
</dbReference>
<keyword evidence="7" id="KW-0479">Metal-binding</keyword>
<dbReference type="Gene3D" id="3.40.1110.10">
    <property type="entry name" value="Calcium-transporting ATPase, cytoplasmic domain N"/>
    <property type="match status" value="1"/>
</dbReference>
<dbReference type="FunFam" id="1.20.1110.10:FF:000002">
    <property type="entry name" value="Calcium-transporting ATPase"/>
    <property type="match status" value="1"/>
</dbReference>
<dbReference type="InterPro" id="IPR018303">
    <property type="entry name" value="ATPase_P-typ_P_site"/>
</dbReference>
<evidence type="ECO:0000256" key="22">
    <source>
        <dbReference type="ARBA" id="ARBA00062373"/>
    </source>
</evidence>
<dbReference type="CDD" id="cd02081">
    <property type="entry name" value="P-type_ATPase_Ca_PMCA-like"/>
    <property type="match status" value="1"/>
</dbReference>
<evidence type="ECO:0000313" key="27">
    <source>
        <dbReference type="Proteomes" id="UP001219934"/>
    </source>
</evidence>
<dbReference type="SUPFAM" id="SSF81660">
    <property type="entry name" value="Metal cation-transporting ATPase, ATP-binding domain N"/>
    <property type="match status" value="1"/>
</dbReference>
<protein>
    <recommendedName>
        <fullName evidence="23">Calcium-transporting ATPase</fullName>
        <ecNumber evidence="23">7.2.2.10</ecNumber>
    </recommendedName>
</protein>
<dbReference type="InterPro" id="IPR004014">
    <property type="entry name" value="ATPase_P-typ_cation-transptr_N"/>
</dbReference>